<dbReference type="InterPro" id="IPR046288">
    <property type="entry name" value="DUF6325"/>
</dbReference>
<sequence>MTDEAHDIAGPIDFVIIRFPAKTAAFTGEILEEVSRLVEAGTIRVIDAIVVVKDDDGTVDAFELSEYDESNTLESLVGEFAEFLAADDVAHLAEAIDPGTVAGVLVYENVWAAPFAMAARRAGGELVADGRIHTQAIAAAIEAERELEEQGA</sequence>
<comment type="caution">
    <text evidence="1">The sequence shown here is derived from an EMBL/GenBank/DDBJ whole genome shotgun (WGS) entry which is preliminary data.</text>
</comment>
<dbReference type="Pfam" id="PF19850">
    <property type="entry name" value="DUF6325"/>
    <property type="match status" value="1"/>
</dbReference>
<accession>A0ABV2QKK6</accession>
<protein>
    <recommendedName>
        <fullName evidence="3">DUF1269 domain-containing protein</fullName>
    </recommendedName>
</protein>
<dbReference type="RefSeq" id="WP_354023244.1">
    <property type="nucleotide sequence ID" value="NZ_JBEPSJ010000001.1"/>
</dbReference>
<evidence type="ECO:0000313" key="2">
    <source>
        <dbReference type="Proteomes" id="UP001549257"/>
    </source>
</evidence>
<proteinExistence type="predicted"/>
<evidence type="ECO:0008006" key="3">
    <source>
        <dbReference type="Google" id="ProtNLM"/>
    </source>
</evidence>
<name>A0ABV2QKK6_9MICO</name>
<evidence type="ECO:0000313" key="1">
    <source>
        <dbReference type="EMBL" id="MET4581052.1"/>
    </source>
</evidence>
<dbReference type="EMBL" id="JBEPSJ010000001">
    <property type="protein sequence ID" value="MET4581052.1"/>
    <property type="molecule type" value="Genomic_DNA"/>
</dbReference>
<dbReference type="Proteomes" id="UP001549257">
    <property type="component" value="Unassembled WGS sequence"/>
</dbReference>
<reference evidence="1 2" key="1">
    <citation type="submission" date="2024-06" db="EMBL/GenBank/DDBJ databases">
        <title>Sorghum-associated microbial communities from plants grown in Nebraska, USA.</title>
        <authorList>
            <person name="Schachtman D."/>
        </authorList>
    </citation>
    <scope>NUCLEOTIDE SEQUENCE [LARGE SCALE GENOMIC DNA]</scope>
    <source>
        <strain evidence="1 2">2857</strain>
    </source>
</reference>
<organism evidence="1 2">
    <name type="scientific">Conyzicola nivalis</name>
    <dbReference type="NCBI Taxonomy" id="1477021"/>
    <lineage>
        <taxon>Bacteria</taxon>
        <taxon>Bacillati</taxon>
        <taxon>Actinomycetota</taxon>
        <taxon>Actinomycetes</taxon>
        <taxon>Micrococcales</taxon>
        <taxon>Microbacteriaceae</taxon>
        <taxon>Conyzicola</taxon>
    </lineage>
</organism>
<keyword evidence="2" id="KW-1185">Reference proteome</keyword>
<gene>
    <name evidence="1" type="ORF">ABIE21_000542</name>
</gene>